<evidence type="ECO:0000256" key="10">
    <source>
        <dbReference type="ARBA" id="ARBA00022840"/>
    </source>
</evidence>
<feature type="transmembrane region" description="Helical" evidence="14">
    <location>
        <begin position="12"/>
        <end position="35"/>
    </location>
</feature>
<evidence type="ECO:0000256" key="12">
    <source>
        <dbReference type="ARBA" id="ARBA00023012"/>
    </source>
</evidence>
<feature type="transmembrane region" description="Helical" evidence="14">
    <location>
        <begin position="175"/>
        <end position="194"/>
    </location>
</feature>
<evidence type="ECO:0000313" key="18">
    <source>
        <dbReference type="Proteomes" id="UP001367922"/>
    </source>
</evidence>
<keyword evidence="18" id="KW-1185">Reference proteome</keyword>
<keyword evidence="8" id="KW-0547">Nucleotide-binding</keyword>
<keyword evidence="10" id="KW-0067">ATP-binding</keyword>
<dbReference type="PRINTS" id="PR00344">
    <property type="entry name" value="BCTRLSENSOR"/>
</dbReference>
<dbReference type="SUPFAM" id="SSF103190">
    <property type="entry name" value="Sensory domain-like"/>
    <property type="match status" value="1"/>
</dbReference>
<accession>A0ABU8G3W6</accession>
<evidence type="ECO:0000313" key="17">
    <source>
        <dbReference type="EMBL" id="MEI4831988.1"/>
    </source>
</evidence>
<dbReference type="InterPro" id="IPR000014">
    <property type="entry name" value="PAS"/>
</dbReference>
<dbReference type="InterPro" id="IPR035965">
    <property type="entry name" value="PAS-like_dom_sf"/>
</dbReference>
<dbReference type="InterPro" id="IPR003594">
    <property type="entry name" value="HATPase_dom"/>
</dbReference>
<dbReference type="InterPro" id="IPR039506">
    <property type="entry name" value="SPOB_a"/>
</dbReference>
<evidence type="ECO:0000256" key="11">
    <source>
        <dbReference type="ARBA" id="ARBA00022989"/>
    </source>
</evidence>
<dbReference type="Gene3D" id="1.10.287.130">
    <property type="match status" value="1"/>
</dbReference>
<dbReference type="CDD" id="cd00130">
    <property type="entry name" value="PAS"/>
    <property type="match status" value="1"/>
</dbReference>
<feature type="domain" description="PAS" evidence="16">
    <location>
        <begin position="212"/>
        <end position="283"/>
    </location>
</feature>
<dbReference type="Proteomes" id="UP001367922">
    <property type="component" value="Unassembled WGS sequence"/>
</dbReference>
<gene>
    <name evidence="17" type="ORF">WAX78_21410</name>
</gene>
<dbReference type="InterPro" id="IPR033463">
    <property type="entry name" value="sCache_3"/>
</dbReference>
<feature type="domain" description="Histidine kinase" evidence="15">
    <location>
        <begin position="336"/>
        <end position="531"/>
    </location>
</feature>
<evidence type="ECO:0000256" key="1">
    <source>
        <dbReference type="ARBA" id="ARBA00000085"/>
    </source>
</evidence>
<comment type="subcellular location">
    <subcellularLocation>
        <location evidence="2">Cell membrane</location>
        <topology evidence="2">Multi-pass membrane protein</topology>
    </subcellularLocation>
</comment>
<dbReference type="InterPro" id="IPR029151">
    <property type="entry name" value="Sensor-like_sf"/>
</dbReference>
<evidence type="ECO:0000256" key="7">
    <source>
        <dbReference type="ARBA" id="ARBA00022692"/>
    </source>
</evidence>
<proteinExistence type="predicted"/>
<dbReference type="PANTHER" id="PTHR43547">
    <property type="entry name" value="TWO-COMPONENT HISTIDINE KINASE"/>
    <property type="match status" value="1"/>
</dbReference>
<evidence type="ECO:0000259" key="16">
    <source>
        <dbReference type="PROSITE" id="PS50112"/>
    </source>
</evidence>
<keyword evidence="12" id="KW-0902">Two-component regulatory system</keyword>
<dbReference type="PROSITE" id="PS50109">
    <property type="entry name" value="HIS_KIN"/>
    <property type="match status" value="1"/>
</dbReference>
<evidence type="ECO:0000256" key="4">
    <source>
        <dbReference type="ARBA" id="ARBA00022475"/>
    </source>
</evidence>
<evidence type="ECO:0000256" key="14">
    <source>
        <dbReference type="SAM" id="Phobius"/>
    </source>
</evidence>
<dbReference type="InterPro" id="IPR013767">
    <property type="entry name" value="PAS_fold"/>
</dbReference>
<dbReference type="GO" id="GO:0004673">
    <property type="term" value="F:protein histidine kinase activity"/>
    <property type="evidence" value="ECO:0007669"/>
    <property type="project" value="UniProtKB-EC"/>
</dbReference>
<dbReference type="SMART" id="SM00387">
    <property type="entry name" value="HATPase_c"/>
    <property type="match status" value="1"/>
</dbReference>
<evidence type="ECO:0000256" key="2">
    <source>
        <dbReference type="ARBA" id="ARBA00004651"/>
    </source>
</evidence>
<dbReference type="InterPro" id="IPR005467">
    <property type="entry name" value="His_kinase_dom"/>
</dbReference>
<dbReference type="InterPro" id="IPR016120">
    <property type="entry name" value="Sig_transdc_His_kin_SpoOB"/>
</dbReference>
<dbReference type="PROSITE" id="PS50112">
    <property type="entry name" value="PAS"/>
    <property type="match status" value="1"/>
</dbReference>
<keyword evidence="6 17" id="KW-0808">Transferase</keyword>
<evidence type="ECO:0000256" key="3">
    <source>
        <dbReference type="ARBA" id="ARBA00012438"/>
    </source>
</evidence>
<dbReference type="SUPFAM" id="SSF55785">
    <property type="entry name" value="PYP-like sensor domain (PAS domain)"/>
    <property type="match status" value="1"/>
</dbReference>
<evidence type="ECO:0000256" key="9">
    <source>
        <dbReference type="ARBA" id="ARBA00022777"/>
    </source>
</evidence>
<dbReference type="RefSeq" id="WP_336484093.1">
    <property type="nucleotide sequence ID" value="NZ_JBAWSV010000009.1"/>
</dbReference>
<keyword evidence="13 14" id="KW-0472">Membrane</keyword>
<evidence type="ECO:0000256" key="8">
    <source>
        <dbReference type="ARBA" id="ARBA00022741"/>
    </source>
</evidence>
<dbReference type="Pfam" id="PF02518">
    <property type="entry name" value="HATPase_c"/>
    <property type="match status" value="1"/>
</dbReference>
<dbReference type="Pfam" id="PF17203">
    <property type="entry name" value="sCache_3_2"/>
    <property type="match status" value="1"/>
</dbReference>
<dbReference type="InterPro" id="IPR036890">
    <property type="entry name" value="HATPase_C_sf"/>
</dbReference>
<dbReference type="InterPro" id="IPR004358">
    <property type="entry name" value="Sig_transdc_His_kin-like_C"/>
</dbReference>
<keyword evidence="7 14" id="KW-0812">Transmembrane</keyword>
<reference evidence="17 18" key="1">
    <citation type="submission" date="2024-01" db="EMBL/GenBank/DDBJ databases">
        <title>Seven novel Bacillus-like species.</title>
        <authorList>
            <person name="Liu G."/>
        </authorList>
    </citation>
    <scope>NUCLEOTIDE SEQUENCE [LARGE SCALE GENOMIC DNA]</scope>
    <source>
        <strain evidence="17 18">FJAT-53711</strain>
    </source>
</reference>
<comment type="caution">
    <text evidence="17">The sequence shown here is derived from an EMBL/GenBank/DDBJ whole genome shotgun (WGS) entry which is preliminary data.</text>
</comment>
<keyword evidence="9 17" id="KW-0418">Kinase</keyword>
<dbReference type="EC" id="2.7.13.3" evidence="3"/>
<keyword evidence="5" id="KW-0597">Phosphoprotein</keyword>
<evidence type="ECO:0000259" key="15">
    <source>
        <dbReference type="PROSITE" id="PS50109"/>
    </source>
</evidence>
<dbReference type="Pfam" id="PF00989">
    <property type="entry name" value="PAS"/>
    <property type="match status" value="1"/>
</dbReference>
<evidence type="ECO:0000256" key="5">
    <source>
        <dbReference type="ARBA" id="ARBA00022553"/>
    </source>
</evidence>
<evidence type="ECO:0000256" key="6">
    <source>
        <dbReference type="ARBA" id="ARBA00022679"/>
    </source>
</evidence>
<dbReference type="Gene3D" id="3.30.565.10">
    <property type="entry name" value="Histidine kinase-like ATPase, C-terminal domain"/>
    <property type="match status" value="1"/>
</dbReference>
<dbReference type="Pfam" id="PF14689">
    <property type="entry name" value="SPOB_a"/>
    <property type="match status" value="1"/>
</dbReference>
<dbReference type="SMART" id="SM00091">
    <property type="entry name" value="PAS"/>
    <property type="match status" value="1"/>
</dbReference>
<evidence type="ECO:0000256" key="13">
    <source>
        <dbReference type="ARBA" id="ARBA00023136"/>
    </source>
</evidence>
<comment type="catalytic activity">
    <reaction evidence="1">
        <text>ATP + protein L-histidine = ADP + protein N-phospho-L-histidine.</text>
        <dbReference type="EC" id="2.7.13.3"/>
    </reaction>
</comment>
<organism evidence="17 18">
    <name type="scientific">Bacillus yunxiaonensis</name>
    <dbReference type="NCBI Taxonomy" id="3127665"/>
    <lineage>
        <taxon>Bacteria</taxon>
        <taxon>Bacillati</taxon>
        <taxon>Bacillota</taxon>
        <taxon>Bacilli</taxon>
        <taxon>Bacillales</taxon>
        <taxon>Bacillaceae</taxon>
        <taxon>Bacillus</taxon>
    </lineage>
</organism>
<protein>
    <recommendedName>
        <fullName evidence="3">histidine kinase</fullName>
        <ecNumber evidence="3">2.7.13.3</ecNumber>
    </recommendedName>
</protein>
<name>A0ABU8G3W6_9BACI</name>
<sequence length="533" mass="59454">MKLKKLKLQPRVALFIGILVLFVIIQMSILFYYILSDSMEEQIGKRALQVAKTVASIPEIRKAFHTNHPSEVIQPIAEQIRAETGAEFIVVGNKEGIRYAHPVPDRIGEKMVGGDNEGVLKEGRSYVSKATGTLGLSVRGKVPIRDETNKVIGVVSVGFLAEDIHEVIEKHSVPILWVAVCGLVVGIVGSVYLARGIKKLMFGLEPEEISSLYEEHSAVIQSVREGIIVIDKRERISLVNQAAYDILSLRQEESVIGEPILQIVPNSSILEVLRTGEEQLDRQIDLNGKVVIVNRLPVKVENEVIGVVSSFRLKSEIDQLTEELSQVKTYTEALRAQTHEYKNFLYTLSGLIQLESYEEAIELIHNETALQQDFVQFIMTKLQNPWLGGIVVGFYNRARELKIDLIIDRESCLKELPAHIDSNHVVSILGNLITNAFESVERKEENRKIVNLFVTDIGDEIIIEVEDSGSGIDDKMVAHIFHKGFSTKEGEKRGYGLAKVKELVDELHGNITIEKGDLGGALFIVALPKERGE</sequence>
<dbReference type="CDD" id="cd18773">
    <property type="entry name" value="PDC1_HK_sensor"/>
    <property type="match status" value="1"/>
</dbReference>
<dbReference type="Gene3D" id="3.30.450.20">
    <property type="entry name" value="PAS domain"/>
    <property type="match status" value="2"/>
</dbReference>
<dbReference type="PANTHER" id="PTHR43547:SF3">
    <property type="entry name" value="SENSOR PROTEIN CITS"/>
    <property type="match status" value="1"/>
</dbReference>
<keyword evidence="11 14" id="KW-1133">Transmembrane helix</keyword>
<dbReference type="SUPFAM" id="SSF55874">
    <property type="entry name" value="ATPase domain of HSP90 chaperone/DNA topoisomerase II/histidine kinase"/>
    <property type="match status" value="1"/>
</dbReference>
<dbReference type="EMBL" id="JBAWSV010000009">
    <property type="protein sequence ID" value="MEI4831988.1"/>
    <property type="molecule type" value="Genomic_DNA"/>
</dbReference>
<keyword evidence="4" id="KW-1003">Cell membrane</keyword>
<dbReference type="SUPFAM" id="SSF55890">
    <property type="entry name" value="Sporulation response regulatory protein Spo0B"/>
    <property type="match status" value="1"/>
</dbReference>